<dbReference type="InterPro" id="IPR002220">
    <property type="entry name" value="DapA-like"/>
</dbReference>
<dbReference type="InterPro" id="IPR020624">
    <property type="entry name" value="Schiff_base-form_aldolases_CS"/>
</dbReference>
<keyword evidence="5 11" id="KW-0028">Amino-acid biosynthesis</keyword>
<comment type="caution">
    <text evidence="15">The sequence shown here is derived from an EMBL/GenBank/DDBJ whole genome shotgun (WGS) entry which is preliminary data.</text>
</comment>
<dbReference type="PANTHER" id="PTHR12128:SF66">
    <property type="entry name" value="4-HYDROXY-2-OXOGLUTARATE ALDOLASE, MITOCHONDRIAL"/>
    <property type="match status" value="1"/>
</dbReference>
<dbReference type="PANTHER" id="PTHR12128">
    <property type="entry name" value="DIHYDRODIPICOLINATE SYNTHASE"/>
    <property type="match status" value="1"/>
</dbReference>
<keyword evidence="4 11" id="KW-0963">Cytoplasm</keyword>
<dbReference type="EMBL" id="NHPA01000014">
    <property type="protein sequence ID" value="OYR69435.1"/>
    <property type="molecule type" value="Genomic_DNA"/>
</dbReference>
<proteinExistence type="inferred from homology"/>
<dbReference type="PROSITE" id="PS00665">
    <property type="entry name" value="DHDPS_1"/>
    <property type="match status" value="1"/>
</dbReference>
<dbReference type="RefSeq" id="WP_094592628.1">
    <property type="nucleotide sequence ID" value="NZ_NHPA01000014.1"/>
</dbReference>
<dbReference type="AlphaFoldDB" id="A0A256JKM2"/>
<evidence type="ECO:0000256" key="1">
    <source>
        <dbReference type="ARBA" id="ARBA00003294"/>
    </source>
</evidence>
<feature type="region of interest" description="Disordered" evidence="14">
    <location>
        <begin position="1"/>
        <end position="20"/>
    </location>
</feature>
<dbReference type="SMART" id="SM01130">
    <property type="entry name" value="DHDPS"/>
    <property type="match status" value="1"/>
</dbReference>
<dbReference type="UniPathway" id="UPA00034">
    <property type="reaction ID" value="UER00017"/>
</dbReference>
<comment type="subunit">
    <text evidence="11">Homotetramer; dimer of dimers.</text>
</comment>
<dbReference type="EC" id="4.3.3.7" evidence="3 11"/>
<organism evidence="15 16">
    <name type="scientific">Halorubrum ezzemoulense</name>
    <name type="common">Halorubrum chaoviator</name>
    <dbReference type="NCBI Taxonomy" id="337243"/>
    <lineage>
        <taxon>Archaea</taxon>
        <taxon>Methanobacteriati</taxon>
        <taxon>Methanobacteriota</taxon>
        <taxon>Stenosarchaea group</taxon>
        <taxon>Halobacteria</taxon>
        <taxon>Halobacteriales</taxon>
        <taxon>Haloferacaceae</taxon>
        <taxon>Halorubrum</taxon>
    </lineage>
</organism>
<dbReference type="GO" id="GO:0005737">
    <property type="term" value="C:cytoplasm"/>
    <property type="evidence" value="ECO:0007669"/>
    <property type="project" value="UniProtKB-SubCell"/>
</dbReference>
<evidence type="ECO:0000256" key="5">
    <source>
        <dbReference type="ARBA" id="ARBA00022605"/>
    </source>
</evidence>
<name>A0A256JKM2_HALEZ</name>
<dbReference type="CDD" id="cd00950">
    <property type="entry name" value="DHDPS"/>
    <property type="match status" value="1"/>
</dbReference>
<keyword evidence="8 11" id="KW-0456">Lyase</keyword>
<dbReference type="InterPro" id="IPR013785">
    <property type="entry name" value="Aldolase_TIM"/>
</dbReference>
<dbReference type="Proteomes" id="UP000215607">
    <property type="component" value="Unassembled WGS sequence"/>
</dbReference>
<evidence type="ECO:0000256" key="3">
    <source>
        <dbReference type="ARBA" id="ARBA00012086"/>
    </source>
</evidence>
<evidence type="ECO:0000256" key="7">
    <source>
        <dbReference type="ARBA" id="ARBA00023154"/>
    </source>
</evidence>
<evidence type="ECO:0000256" key="12">
    <source>
        <dbReference type="PIRSR" id="PIRSR001365-1"/>
    </source>
</evidence>
<dbReference type="Pfam" id="PF00701">
    <property type="entry name" value="DHDPS"/>
    <property type="match status" value="1"/>
</dbReference>
<feature type="site" description="Part of a proton relay during catalysis" evidence="11">
    <location>
        <position position="65"/>
    </location>
</feature>
<evidence type="ECO:0000256" key="14">
    <source>
        <dbReference type="SAM" id="MobiDB-lite"/>
    </source>
</evidence>
<dbReference type="GO" id="GO:0009089">
    <property type="term" value="P:lysine biosynthetic process via diaminopimelate"/>
    <property type="evidence" value="ECO:0007669"/>
    <property type="project" value="UniProtKB-UniRule"/>
</dbReference>
<dbReference type="HAMAP" id="MF_00418">
    <property type="entry name" value="DapA"/>
    <property type="match status" value="1"/>
</dbReference>
<evidence type="ECO:0000256" key="9">
    <source>
        <dbReference type="ARBA" id="ARBA00023270"/>
    </source>
</evidence>
<comment type="caution">
    <text evidence="11">Was originally thought to be a dihydrodipicolinate synthase (DHDPS), catalyzing the condensation of (S)-aspartate-beta-semialdehyde [(S)-ASA] and pyruvate to dihydrodipicolinate (DHDP). However, it was shown in E.coli that the product of the enzymatic reaction is not dihydrodipicolinate but in fact (4S)-4-hydroxy-2,3,4,5-tetrahydro-(2S)-dipicolinic acid (HTPA), and that the consecutive dehydration reaction leading to DHDP is not spontaneous but catalyzed by DapB.</text>
</comment>
<sequence>MTDTTTTTPYATQTDSQATDAPFEGVYPAMTTPFTEDDAVDHDQLAANARYLERAGVDGVVPVGSTGESATMSHDEHVAVIETVRDALDDIPVIAGTGSNNTEEALSLSRRAADAGADGLLLISPYYNMPEPQGFLDHYRTIADAVDLPQIVYNVPSRTGRSIPADVTVELAAHPNIRGYKAASGDLNLISEVIERTRDEAFAVLSGDDGLTLPVLSVGGTGTISVVANVEPERTCAMVGAALSADYDRARTLHHELSPLVRELFAETNPIPVKEAMYFRGRGAPRVRSPLSRLSEGRREALRDLLAAYDERAPGTIDPTAVAPVGTGGAE</sequence>
<keyword evidence="7 11" id="KW-0457">Lysine biosynthesis</keyword>
<comment type="subcellular location">
    <subcellularLocation>
        <location evidence="11">Cytoplasm</location>
    </subcellularLocation>
</comment>
<feature type="binding site" evidence="11 13">
    <location>
        <position position="224"/>
    </location>
    <ligand>
        <name>pyruvate</name>
        <dbReference type="ChEBI" id="CHEBI:15361"/>
    </ligand>
</feature>
<dbReference type="GO" id="GO:0019877">
    <property type="term" value="P:diaminopimelate biosynthetic process"/>
    <property type="evidence" value="ECO:0007669"/>
    <property type="project" value="UniProtKB-UniRule"/>
</dbReference>
<feature type="site" description="Part of a proton relay during catalysis" evidence="11">
    <location>
        <position position="127"/>
    </location>
</feature>
<accession>A0A256JKM2</accession>
<comment type="catalytic activity">
    <reaction evidence="10 11">
        <text>L-aspartate 4-semialdehyde + pyruvate = (2S,4S)-4-hydroxy-2,3,4,5-tetrahydrodipicolinate + H2O + H(+)</text>
        <dbReference type="Rhea" id="RHEA:34171"/>
        <dbReference type="ChEBI" id="CHEBI:15361"/>
        <dbReference type="ChEBI" id="CHEBI:15377"/>
        <dbReference type="ChEBI" id="CHEBI:15378"/>
        <dbReference type="ChEBI" id="CHEBI:67139"/>
        <dbReference type="ChEBI" id="CHEBI:537519"/>
        <dbReference type="EC" id="4.3.3.7"/>
    </reaction>
</comment>
<protein>
    <recommendedName>
        <fullName evidence="3 11">4-hydroxy-tetrahydrodipicolinate synthase</fullName>
        <shortName evidence="11">HTPA synthase</shortName>
        <ecNumber evidence="3 11">4.3.3.7</ecNumber>
    </recommendedName>
</protein>
<evidence type="ECO:0000256" key="10">
    <source>
        <dbReference type="ARBA" id="ARBA00047836"/>
    </source>
</evidence>
<dbReference type="PIRSF" id="PIRSF001365">
    <property type="entry name" value="DHDPS"/>
    <property type="match status" value="1"/>
</dbReference>
<keyword evidence="6 11" id="KW-0220">Diaminopimelate biosynthesis</keyword>
<feature type="binding site" evidence="11 13">
    <location>
        <position position="66"/>
    </location>
    <ligand>
        <name>pyruvate</name>
        <dbReference type="ChEBI" id="CHEBI:15361"/>
    </ligand>
</feature>
<evidence type="ECO:0000256" key="4">
    <source>
        <dbReference type="ARBA" id="ARBA00022490"/>
    </source>
</evidence>
<dbReference type="GO" id="GO:0008675">
    <property type="term" value="F:2-dehydro-3-deoxy-phosphogluconate aldolase activity"/>
    <property type="evidence" value="ECO:0007669"/>
    <property type="project" value="UniProtKB-ARBA"/>
</dbReference>
<gene>
    <name evidence="11" type="primary">dapA</name>
    <name evidence="15" type="ORF">DJ79_02985</name>
</gene>
<feature type="active site" description="Schiff-base intermediate with substrate" evidence="11 12">
    <location>
        <position position="181"/>
    </location>
</feature>
<dbReference type="NCBIfam" id="TIGR00674">
    <property type="entry name" value="dapA"/>
    <property type="match status" value="1"/>
</dbReference>
<dbReference type="InterPro" id="IPR005263">
    <property type="entry name" value="DapA"/>
</dbReference>
<dbReference type="Gene3D" id="3.20.20.70">
    <property type="entry name" value="Aldolase class I"/>
    <property type="match status" value="1"/>
</dbReference>
<evidence type="ECO:0000256" key="2">
    <source>
        <dbReference type="ARBA" id="ARBA00005120"/>
    </source>
</evidence>
<dbReference type="PRINTS" id="PR00146">
    <property type="entry name" value="DHPICSNTHASE"/>
</dbReference>
<keyword evidence="9 11" id="KW-0704">Schiff base</keyword>
<feature type="compositionally biased region" description="Low complexity" evidence="14">
    <location>
        <begin position="1"/>
        <end position="14"/>
    </location>
</feature>
<evidence type="ECO:0000256" key="6">
    <source>
        <dbReference type="ARBA" id="ARBA00022915"/>
    </source>
</evidence>
<comment type="pathway">
    <text evidence="2 11">Amino-acid biosynthesis; L-lysine biosynthesis via DAP pathway; (S)-tetrahydrodipicolinate from L-aspartate: step 3/4.</text>
</comment>
<comment type="function">
    <text evidence="1 11">Catalyzes the condensation of (S)-aspartate-beta-semialdehyde [(S)-ASA] and pyruvate to 4-hydroxy-tetrahydrodipicolinate (HTPA).</text>
</comment>
<comment type="similarity">
    <text evidence="11">Belongs to the DapA family.</text>
</comment>
<feature type="active site" description="Proton donor/acceptor" evidence="11 12">
    <location>
        <position position="153"/>
    </location>
</feature>
<evidence type="ECO:0000256" key="13">
    <source>
        <dbReference type="PIRSR" id="PIRSR001365-2"/>
    </source>
</evidence>
<evidence type="ECO:0000256" key="11">
    <source>
        <dbReference type="HAMAP-Rule" id="MF_00418"/>
    </source>
</evidence>
<dbReference type="GO" id="GO:0008840">
    <property type="term" value="F:4-hydroxy-tetrahydrodipicolinate synthase activity"/>
    <property type="evidence" value="ECO:0007669"/>
    <property type="project" value="UniProtKB-UniRule"/>
</dbReference>
<reference evidence="15 16" key="1">
    <citation type="journal article" date="2014" name="Front. Microbiol.">
        <title>Population and genomic analysis of the genus Halorubrum.</title>
        <authorList>
            <person name="Fullmer M.S."/>
            <person name="Soucy S.M."/>
            <person name="Swithers K.S."/>
            <person name="Makkay A.M."/>
            <person name="Wheeler R."/>
            <person name="Ventosa A."/>
            <person name="Gogarten J.P."/>
            <person name="Papke R.T."/>
        </authorList>
    </citation>
    <scope>NUCLEOTIDE SEQUENCE [LARGE SCALE GENOMIC DNA]</scope>
    <source>
        <strain evidence="15 16">Ga2p</strain>
    </source>
</reference>
<dbReference type="SUPFAM" id="SSF51569">
    <property type="entry name" value="Aldolase"/>
    <property type="match status" value="1"/>
</dbReference>
<evidence type="ECO:0000313" key="16">
    <source>
        <dbReference type="Proteomes" id="UP000215607"/>
    </source>
</evidence>
<evidence type="ECO:0000313" key="15">
    <source>
        <dbReference type="EMBL" id="OYR69435.1"/>
    </source>
</evidence>
<evidence type="ECO:0000256" key="8">
    <source>
        <dbReference type="ARBA" id="ARBA00023239"/>
    </source>
</evidence>